<dbReference type="Proteomes" id="UP000461948">
    <property type="component" value="Unassembled WGS sequence"/>
</dbReference>
<keyword evidence="1" id="KW-1133">Transmembrane helix</keyword>
<keyword evidence="1" id="KW-0472">Membrane</keyword>
<feature type="non-terminal residue" evidence="2">
    <location>
        <position position="58"/>
    </location>
</feature>
<comment type="caution">
    <text evidence="2">The sequence shown here is derived from an EMBL/GenBank/DDBJ whole genome shotgun (WGS) entry which is preliminary data.</text>
</comment>
<feature type="transmembrane region" description="Helical" evidence="1">
    <location>
        <begin position="29"/>
        <end position="57"/>
    </location>
</feature>
<sequence>MEDRESRRYYFPETLNNQKRWFGLPPEEAVILIGCGGLGFWIDMFVIMLITGGALWLL</sequence>
<accession>A0A7X2STQ7</accession>
<evidence type="ECO:0000313" key="3">
    <source>
        <dbReference type="Proteomes" id="UP000461948"/>
    </source>
</evidence>
<name>A0A7X2STQ7_ENTAG</name>
<protein>
    <submittedName>
        <fullName evidence="2">Type IV conjugative transfer system protein TraL</fullName>
    </submittedName>
</protein>
<dbReference type="AlphaFoldDB" id="A0A7X2STQ7"/>
<reference evidence="2 3" key="1">
    <citation type="submission" date="2019-11" db="EMBL/GenBank/DDBJ databases">
        <title>Draft Genome Sequence of Plant Growth-Promoting Rhizosphere-Associated Bacteria.</title>
        <authorList>
            <person name="Vasilyev I.Y."/>
            <person name="Radchenko V."/>
            <person name="Ilnitskaya E.V."/>
        </authorList>
    </citation>
    <scope>NUCLEOTIDE SEQUENCE [LARGE SCALE GENOMIC DNA]</scope>
    <source>
        <strain evidence="2 3">VRA_MhP_f</strain>
    </source>
</reference>
<proteinExistence type="predicted"/>
<keyword evidence="1" id="KW-0812">Transmembrane</keyword>
<organism evidence="2 3">
    <name type="scientific">Enterobacter agglomerans</name>
    <name type="common">Erwinia herbicola</name>
    <name type="synonym">Pantoea agglomerans</name>
    <dbReference type="NCBI Taxonomy" id="549"/>
    <lineage>
        <taxon>Bacteria</taxon>
        <taxon>Pseudomonadati</taxon>
        <taxon>Pseudomonadota</taxon>
        <taxon>Gammaproteobacteria</taxon>
        <taxon>Enterobacterales</taxon>
        <taxon>Erwiniaceae</taxon>
        <taxon>Pantoea</taxon>
        <taxon>Pantoea agglomerans group</taxon>
    </lineage>
</organism>
<evidence type="ECO:0000256" key="1">
    <source>
        <dbReference type="SAM" id="Phobius"/>
    </source>
</evidence>
<dbReference type="GO" id="GO:0019867">
    <property type="term" value="C:outer membrane"/>
    <property type="evidence" value="ECO:0007669"/>
    <property type="project" value="InterPro"/>
</dbReference>
<evidence type="ECO:0000313" key="2">
    <source>
        <dbReference type="EMBL" id="MSE13800.1"/>
    </source>
</evidence>
<gene>
    <name evidence="2" type="ORF">GKC49_01115</name>
</gene>
<dbReference type="EMBL" id="WKLC01000014">
    <property type="protein sequence ID" value="MSE13800.1"/>
    <property type="molecule type" value="Genomic_DNA"/>
</dbReference>